<evidence type="ECO:0008006" key="8">
    <source>
        <dbReference type="Google" id="ProtNLM"/>
    </source>
</evidence>
<evidence type="ECO:0000256" key="2">
    <source>
        <dbReference type="ARBA" id="ARBA00022741"/>
    </source>
</evidence>
<dbReference type="Gene3D" id="3.40.50.300">
    <property type="entry name" value="P-loop containing nucleotide triphosphate hydrolases"/>
    <property type="match status" value="1"/>
</dbReference>
<dbReference type="InterPro" id="IPR027417">
    <property type="entry name" value="P-loop_NTPase"/>
</dbReference>
<dbReference type="Proteomes" id="UP000181951">
    <property type="component" value="Unassembled WGS sequence"/>
</dbReference>
<evidence type="ECO:0000256" key="5">
    <source>
        <dbReference type="SAM" id="MobiDB-lite"/>
    </source>
</evidence>
<keyword evidence="4" id="KW-0342">GTP-binding</keyword>
<dbReference type="PANTHER" id="PTHR42708">
    <property type="entry name" value="ATP/GTP-BINDING PROTEIN-RELATED"/>
    <property type="match status" value="1"/>
</dbReference>
<dbReference type="PANTHER" id="PTHR42708:SF1">
    <property type="entry name" value="GLIDING MOTILITY PROTEIN MGLA"/>
    <property type="match status" value="1"/>
</dbReference>
<evidence type="ECO:0000256" key="3">
    <source>
        <dbReference type="ARBA" id="ARBA00022801"/>
    </source>
</evidence>
<comment type="similarity">
    <text evidence="1">Belongs to the GPN-loop GTPase family.</text>
</comment>
<feature type="compositionally biased region" description="Basic and acidic residues" evidence="5">
    <location>
        <begin position="1"/>
        <end position="17"/>
    </location>
</feature>
<dbReference type="GO" id="GO:0016787">
    <property type="term" value="F:hydrolase activity"/>
    <property type="evidence" value="ECO:0007669"/>
    <property type="project" value="UniProtKB-KW"/>
</dbReference>
<dbReference type="AlphaFoldDB" id="A0A1H8NJW8"/>
<evidence type="ECO:0000256" key="4">
    <source>
        <dbReference type="ARBA" id="ARBA00023134"/>
    </source>
</evidence>
<dbReference type="SUPFAM" id="SSF52540">
    <property type="entry name" value="P-loop containing nucleoside triphosphate hydrolases"/>
    <property type="match status" value="1"/>
</dbReference>
<evidence type="ECO:0000256" key="1">
    <source>
        <dbReference type="ARBA" id="ARBA00005290"/>
    </source>
</evidence>
<dbReference type="RefSeq" id="WP_079138576.1">
    <property type="nucleotide sequence ID" value="NZ_FODD01000022.1"/>
</dbReference>
<sequence>MDSARRYEHEDGPDSGDRLPSTVEQSVKIWIGGGLGVGKTTFIASVSEIDPLSTEAAMTDLSLGLDDVTLVPDKVTTTVAFDFGRITLNKRLVLYLFGAPGQERFRFVWDDLLAGSLGAVVIVDTRRLDTSFEAIDFLESKGARFVVAVNSFEGAQRFPVEKIRPALALSDHVPIVNFDARNPSECSSVLLKLMEDLQTTLYPPTALPERP</sequence>
<keyword evidence="3" id="KW-0378">Hydrolase</keyword>
<dbReference type="GO" id="GO:0005525">
    <property type="term" value="F:GTP binding"/>
    <property type="evidence" value="ECO:0007669"/>
    <property type="project" value="UniProtKB-KW"/>
</dbReference>
<evidence type="ECO:0000313" key="6">
    <source>
        <dbReference type="EMBL" id="SEO29866.1"/>
    </source>
</evidence>
<organism evidence="6 7">
    <name type="scientific">Actinacidiphila rubida</name>
    <dbReference type="NCBI Taxonomy" id="310780"/>
    <lineage>
        <taxon>Bacteria</taxon>
        <taxon>Bacillati</taxon>
        <taxon>Actinomycetota</taxon>
        <taxon>Actinomycetes</taxon>
        <taxon>Kitasatosporales</taxon>
        <taxon>Streptomycetaceae</taxon>
        <taxon>Actinacidiphila</taxon>
    </lineage>
</organism>
<keyword evidence="7" id="KW-1185">Reference proteome</keyword>
<reference evidence="6 7" key="1">
    <citation type="submission" date="2016-10" db="EMBL/GenBank/DDBJ databases">
        <authorList>
            <person name="de Groot N.N."/>
        </authorList>
    </citation>
    <scope>NUCLEOTIDE SEQUENCE [LARGE SCALE GENOMIC DNA]</scope>
    <source>
        <strain evidence="6 7">CGMCC 4.2026</strain>
    </source>
</reference>
<keyword evidence="2" id="KW-0547">Nucleotide-binding</keyword>
<dbReference type="OrthoDB" id="4319884at2"/>
<evidence type="ECO:0000313" key="7">
    <source>
        <dbReference type="Proteomes" id="UP000181951"/>
    </source>
</evidence>
<dbReference type="Pfam" id="PF03029">
    <property type="entry name" value="ATP_bind_1"/>
    <property type="match status" value="1"/>
</dbReference>
<dbReference type="STRING" id="310780.SAMN05216267_1022112"/>
<proteinExistence type="inferred from homology"/>
<dbReference type="InterPro" id="IPR052705">
    <property type="entry name" value="Gliding_Motility_GTPase"/>
</dbReference>
<dbReference type="EMBL" id="FODD01000022">
    <property type="protein sequence ID" value="SEO29866.1"/>
    <property type="molecule type" value="Genomic_DNA"/>
</dbReference>
<dbReference type="InterPro" id="IPR004130">
    <property type="entry name" value="Gpn"/>
</dbReference>
<accession>A0A1H8NJW8</accession>
<feature type="region of interest" description="Disordered" evidence="5">
    <location>
        <begin position="1"/>
        <end position="21"/>
    </location>
</feature>
<name>A0A1H8NJW8_9ACTN</name>
<protein>
    <recommendedName>
        <fullName evidence="8">ATP-binding protein</fullName>
    </recommendedName>
</protein>
<gene>
    <name evidence="6" type="ORF">SAMN05216267_1022112</name>
</gene>